<dbReference type="AlphaFoldDB" id="B1N6N1"/>
<evidence type="ECO:0000313" key="2">
    <source>
        <dbReference type="EMBL" id="ABM53577.1"/>
    </source>
</evidence>
<evidence type="ECO:0000256" key="1">
    <source>
        <dbReference type="SAM" id="MobiDB-lite"/>
    </source>
</evidence>
<dbReference type="EMBL" id="EF157671">
    <property type="protein sequence ID" value="ABM53577.1"/>
    <property type="molecule type" value="Genomic_DNA"/>
</dbReference>
<name>B1N6N1_9BACT</name>
<reference evidence="2" key="1">
    <citation type="journal article" date="2008" name="FEMS Microbiol. Ecol.">
        <title>Metagenomic analysis of a freshwater toxic cyanobacteria bloom.</title>
        <authorList>
            <person name="Pope P.B."/>
            <person name="Patel B.K."/>
        </authorList>
    </citation>
    <scope>NUCLEOTIDE SEQUENCE</scope>
</reference>
<sequence length="180" mass="19372">MEPGSEREIGKTARSGADFAVCRADCGLHRGGNLHGIGNSGFPLTGRRLVKNEADPLSGFREQRGKAAGILDPRLPGPGRLDGPGAQRRPLRPGAPVAGWPALVDHQPECRQPSPAFGHPRRPGDRTARQRQLRDLPGLRPAPRDRGPAPGLRAEGRAAGLPGLRRNREDRDHLVRPVHA</sequence>
<feature type="compositionally biased region" description="Basic and acidic residues" evidence="1">
    <location>
        <begin position="122"/>
        <end position="134"/>
    </location>
</feature>
<feature type="region of interest" description="Disordered" evidence="1">
    <location>
        <begin position="55"/>
        <end position="180"/>
    </location>
</feature>
<feature type="compositionally biased region" description="Low complexity" evidence="1">
    <location>
        <begin position="71"/>
        <end position="85"/>
    </location>
</feature>
<feature type="compositionally biased region" description="Basic and acidic residues" evidence="1">
    <location>
        <begin position="166"/>
        <end position="180"/>
    </location>
</feature>
<proteinExistence type="predicted"/>
<accession>B1N6N1</accession>
<protein>
    <submittedName>
        <fullName evidence="2">Uncharacterized protein</fullName>
    </submittedName>
</protein>
<organism evidence="2">
    <name type="scientific">uncultured bacterium CBNPD1 BAC clone 1664</name>
    <dbReference type="NCBI Taxonomy" id="417310"/>
    <lineage>
        <taxon>Bacteria</taxon>
        <taxon>environmental samples</taxon>
    </lineage>
</organism>